<evidence type="ECO:0000313" key="1">
    <source>
        <dbReference type="EMBL" id="RSH83071.1"/>
    </source>
</evidence>
<reference evidence="1 2" key="1">
    <citation type="submission" date="2018-11" db="EMBL/GenBank/DDBJ databases">
        <title>Genome sequence of Saitozyma podzolica DSM 27192.</title>
        <authorList>
            <person name="Aliyu H."/>
            <person name="Gorte O."/>
            <person name="Ochsenreither K."/>
        </authorList>
    </citation>
    <scope>NUCLEOTIDE SEQUENCE [LARGE SCALE GENOMIC DNA]</scope>
    <source>
        <strain evidence="1 2">DSM 27192</strain>
    </source>
</reference>
<gene>
    <name evidence="1" type="ORF">EHS25_005781</name>
</gene>
<dbReference type="AlphaFoldDB" id="A0A427XWD1"/>
<organism evidence="1 2">
    <name type="scientific">Saitozyma podzolica</name>
    <dbReference type="NCBI Taxonomy" id="1890683"/>
    <lineage>
        <taxon>Eukaryota</taxon>
        <taxon>Fungi</taxon>
        <taxon>Dikarya</taxon>
        <taxon>Basidiomycota</taxon>
        <taxon>Agaricomycotina</taxon>
        <taxon>Tremellomycetes</taxon>
        <taxon>Tremellales</taxon>
        <taxon>Trimorphomycetaceae</taxon>
        <taxon>Saitozyma</taxon>
    </lineage>
</organism>
<sequence>MDPQLPHYVPKHTNLNGTRHLGSTSDMVGVIADWILNFQRYHPGVHLLAPAPYDNNVVFPQLLSKFDRGDPPMTQGQNTPVDVVNFYNKYHYEVTQVPILGGSYRSFDFIDPLVFCVHPSNPIDYLTLQQIDSIMTWGDLGLTGEWHNKTIQIYSSSVYQGFEEFARQKILNYDGKRGVWKYPYATNSTRRFPLDQNQAAHSNVHYLPSRLLSPVYKYCDAPEPWQIGFQDCASPTFEGITELLSTSVQRANMTLAATDLRTVLAREQ</sequence>
<keyword evidence="2" id="KW-1185">Reference proteome</keyword>
<dbReference type="OrthoDB" id="5119527at2759"/>
<comment type="caution">
    <text evidence="1">The sequence shown here is derived from an EMBL/GenBank/DDBJ whole genome shotgun (WGS) entry which is preliminary data.</text>
</comment>
<name>A0A427XWD1_9TREE</name>
<dbReference type="EMBL" id="RSCD01000025">
    <property type="protein sequence ID" value="RSH83071.1"/>
    <property type="molecule type" value="Genomic_DNA"/>
</dbReference>
<dbReference type="Proteomes" id="UP000279259">
    <property type="component" value="Unassembled WGS sequence"/>
</dbReference>
<accession>A0A427XWD1</accession>
<protein>
    <submittedName>
        <fullName evidence="1">Uncharacterized protein</fullName>
    </submittedName>
</protein>
<evidence type="ECO:0000313" key="2">
    <source>
        <dbReference type="Proteomes" id="UP000279259"/>
    </source>
</evidence>
<proteinExistence type="predicted"/>
<dbReference type="Gene3D" id="3.40.190.10">
    <property type="entry name" value="Periplasmic binding protein-like II"/>
    <property type="match status" value="1"/>
</dbReference>